<dbReference type="PANTHER" id="PTHR23077">
    <property type="entry name" value="AAA-FAMILY ATPASE"/>
    <property type="match status" value="1"/>
</dbReference>
<evidence type="ECO:0000256" key="2">
    <source>
        <dbReference type="ARBA" id="ARBA00022840"/>
    </source>
</evidence>
<gene>
    <name evidence="6" type="ORF">DVK85_10185</name>
</gene>
<dbReference type="Gene3D" id="3.40.50.300">
    <property type="entry name" value="P-loop containing nucleotide triphosphate hydrolases"/>
    <property type="match status" value="1"/>
</dbReference>
<keyword evidence="3" id="KW-0175">Coiled coil</keyword>
<dbReference type="AlphaFoldDB" id="A0A345HDC2"/>
<sequence length="434" mass="48821">MDDNTINNLKEALKFSPDNIPLKSHLAESLLNMDRLIEAEQEYKELLALQDTIAIRYGLAQVYFKQEQYSTCSVLLEDSLKNEPNNINLLVLYSKTLLRENLIDQAQEYYSKVLALIPGYKDEELDTELRVNAIPHKYEQDESHSQLLDKPKLNFGDVGGMEHIKKEIDLKIIQPLNHADLYKAYGKKTGGGILLYGPPGCGKTYIAKATAGEINANFINVSLNDILDMWIGNSEKNLHEILEVARANKPCVLFFDEIDALGASRNDMKNSSSRHLINQFLQELDGIESDNDGILVLGATNAPWHLDTAFRRPGRFDRIIFIPPPDEGARESILQIKLKGKPTSTINYKKLAKLATDYSGADIEAAIDIAIEEKLETSFKTGVPQPIEEKDLAKAMKKHNASTKEWFVSAKNFALYANESGLYNDVLSYLKIKK</sequence>
<evidence type="ECO:0000313" key="6">
    <source>
        <dbReference type="EMBL" id="AXG74582.1"/>
    </source>
</evidence>
<dbReference type="Gene3D" id="1.25.40.10">
    <property type="entry name" value="Tetratricopeptide repeat domain"/>
    <property type="match status" value="1"/>
</dbReference>
<proteinExistence type="inferred from homology"/>
<organism evidence="6 7">
    <name type="scientific">Flavobacterium arcticum</name>
    <dbReference type="NCBI Taxonomy" id="1784713"/>
    <lineage>
        <taxon>Bacteria</taxon>
        <taxon>Pseudomonadati</taxon>
        <taxon>Bacteroidota</taxon>
        <taxon>Flavobacteriia</taxon>
        <taxon>Flavobacteriales</taxon>
        <taxon>Flavobacteriaceae</taxon>
        <taxon>Flavobacterium</taxon>
    </lineage>
</organism>
<dbReference type="Gene3D" id="1.10.8.60">
    <property type="match status" value="1"/>
</dbReference>
<dbReference type="OrthoDB" id="9809379at2"/>
<reference evidence="6 7" key="1">
    <citation type="submission" date="2018-07" db="EMBL/GenBank/DDBJ databases">
        <title>Complete genome sequence of Flavobacterium arcticum type strain SM1502T.</title>
        <authorList>
            <person name="Li Y."/>
            <person name="Li D.-D."/>
        </authorList>
    </citation>
    <scope>NUCLEOTIDE SEQUENCE [LARGE SCALE GENOMIC DNA]</scope>
    <source>
        <strain evidence="6 7">SM1502</strain>
    </source>
</reference>
<evidence type="ECO:0000256" key="4">
    <source>
        <dbReference type="RuleBase" id="RU003651"/>
    </source>
</evidence>
<dbReference type="PROSITE" id="PS00674">
    <property type="entry name" value="AAA"/>
    <property type="match status" value="1"/>
</dbReference>
<dbReference type="InterPro" id="IPR050168">
    <property type="entry name" value="AAA_ATPase_domain"/>
</dbReference>
<dbReference type="Proteomes" id="UP000253951">
    <property type="component" value="Chromosome"/>
</dbReference>
<comment type="similarity">
    <text evidence="4">Belongs to the AAA ATPase family.</text>
</comment>
<evidence type="ECO:0000256" key="1">
    <source>
        <dbReference type="ARBA" id="ARBA00022741"/>
    </source>
</evidence>
<keyword evidence="2 4" id="KW-0067">ATP-binding</keyword>
<dbReference type="InterPro" id="IPR003959">
    <property type="entry name" value="ATPase_AAA_core"/>
</dbReference>
<evidence type="ECO:0000256" key="3">
    <source>
        <dbReference type="ARBA" id="ARBA00023054"/>
    </source>
</evidence>
<dbReference type="FunFam" id="3.40.50.300:FF:001025">
    <property type="entry name" value="ATPase family, AAA domain-containing 2B"/>
    <property type="match status" value="1"/>
</dbReference>
<accession>A0A345HDC2</accession>
<evidence type="ECO:0000259" key="5">
    <source>
        <dbReference type="SMART" id="SM00382"/>
    </source>
</evidence>
<keyword evidence="7" id="KW-1185">Reference proteome</keyword>
<dbReference type="InterPro" id="IPR003593">
    <property type="entry name" value="AAA+_ATPase"/>
</dbReference>
<name>A0A345HDC2_9FLAO</name>
<dbReference type="SMART" id="SM00382">
    <property type="entry name" value="AAA"/>
    <property type="match status" value="1"/>
</dbReference>
<keyword evidence="1 4" id="KW-0547">Nucleotide-binding</keyword>
<dbReference type="EMBL" id="CP031188">
    <property type="protein sequence ID" value="AXG74582.1"/>
    <property type="molecule type" value="Genomic_DNA"/>
</dbReference>
<dbReference type="PANTHER" id="PTHR23077:SF171">
    <property type="entry name" value="NUCLEAR VALOSIN-CONTAINING PROTEIN-LIKE"/>
    <property type="match status" value="1"/>
</dbReference>
<dbReference type="SUPFAM" id="SSF48452">
    <property type="entry name" value="TPR-like"/>
    <property type="match status" value="1"/>
</dbReference>
<feature type="domain" description="AAA+ ATPase" evidence="5">
    <location>
        <begin position="189"/>
        <end position="326"/>
    </location>
</feature>
<dbReference type="RefSeq" id="WP_114678340.1">
    <property type="nucleotide sequence ID" value="NZ_CP031188.1"/>
</dbReference>
<dbReference type="InterPro" id="IPR011990">
    <property type="entry name" value="TPR-like_helical_dom_sf"/>
</dbReference>
<dbReference type="SUPFAM" id="SSF52540">
    <property type="entry name" value="P-loop containing nucleoside triphosphate hydrolases"/>
    <property type="match status" value="1"/>
</dbReference>
<dbReference type="InterPro" id="IPR003960">
    <property type="entry name" value="ATPase_AAA_CS"/>
</dbReference>
<dbReference type="InterPro" id="IPR027417">
    <property type="entry name" value="P-loop_NTPase"/>
</dbReference>
<dbReference type="GO" id="GO:0005524">
    <property type="term" value="F:ATP binding"/>
    <property type="evidence" value="ECO:0007669"/>
    <property type="project" value="UniProtKB-KW"/>
</dbReference>
<protein>
    <submittedName>
        <fullName evidence="6">AAA family ATPase</fullName>
    </submittedName>
</protein>
<dbReference type="KEGG" id="fat:DVK85_10185"/>
<dbReference type="Pfam" id="PF00004">
    <property type="entry name" value="AAA"/>
    <property type="match status" value="1"/>
</dbReference>
<evidence type="ECO:0000313" key="7">
    <source>
        <dbReference type="Proteomes" id="UP000253951"/>
    </source>
</evidence>
<dbReference type="GO" id="GO:0016887">
    <property type="term" value="F:ATP hydrolysis activity"/>
    <property type="evidence" value="ECO:0007669"/>
    <property type="project" value="InterPro"/>
</dbReference>